<dbReference type="InterPro" id="IPR001789">
    <property type="entry name" value="Sig_transdc_resp-reg_receiver"/>
</dbReference>
<dbReference type="PROSITE" id="PS50110">
    <property type="entry name" value="RESPONSE_REGULATORY"/>
    <property type="match status" value="1"/>
</dbReference>
<gene>
    <name evidence="5" type="ORF">UT23_C0002G0077</name>
</gene>
<keyword evidence="2" id="KW-0902">Two-component regulatory system</keyword>
<dbReference type="Pfam" id="PF00072">
    <property type="entry name" value="Response_reg"/>
    <property type="match status" value="1"/>
</dbReference>
<proteinExistence type="predicted"/>
<accession>A0A0G0M5T4</accession>
<dbReference type="AlphaFoldDB" id="A0A0G0M5T4"/>
<dbReference type="SMART" id="SM00448">
    <property type="entry name" value="REC"/>
    <property type="match status" value="1"/>
</dbReference>
<dbReference type="Proteomes" id="UP000034325">
    <property type="component" value="Unassembled WGS sequence"/>
</dbReference>
<dbReference type="SUPFAM" id="SSF52172">
    <property type="entry name" value="CheY-like"/>
    <property type="match status" value="1"/>
</dbReference>
<keyword evidence="1 3" id="KW-0597">Phosphoprotein</keyword>
<feature type="domain" description="Response regulatory" evidence="4">
    <location>
        <begin position="3"/>
        <end position="119"/>
    </location>
</feature>
<dbReference type="EMBL" id="LBWA01000002">
    <property type="protein sequence ID" value="KKQ98577.1"/>
    <property type="molecule type" value="Genomic_DNA"/>
</dbReference>
<dbReference type="InterPro" id="IPR011006">
    <property type="entry name" value="CheY-like_superfamily"/>
</dbReference>
<evidence type="ECO:0000256" key="3">
    <source>
        <dbReference type="PROSITE-ProRule" id="PRU00169"/>
    </source>
</evidence>
<evidence type="ECO:0000256" key="2">
    <source>
        <dbReference type="ARBA" id="ARBA00023012"/>
    </source>
</evidence>
<dbReference type="CDD" id="cd17574">
    <property type="entry name" value="REC_OmpR"/>
    <property type="match status" value="1"/>
</dbReference>
<evidence type="ECO:0000313" key="5">
    <source>
        <dbReference type="EMBL" id="KKQ98577.1"/>
    </source>
</evidence>
<evidence type="ECO:0000313" key="6">
    <source>
        <dbReference type="Proteomes" id="UP000034325"/>
    </source>
</evidence>
<evidence type="ECO:0000256" key="1">
    <source>
        <dbReference type="ARBA" id="ARBA00022553"/>
    </source>
</evidence>
<dbReference type="PANTHER" id="PTHR44591">
    <property type="entry name" value="STRESS RESPONSE REGULATOR PROTEIN 1"/>
    <property type="match status" value="1"/>
</dbReference>
<organism evidence="5 6">
    <name type="scientific">Candidatus Woesebacteria bacterium GW2011_GWA1_39_12</name>
    <dbReference type="NCBI Taxonomy" id="1618549"/>
    <lineage>
        <taxon>Bacteria</taxon>
        <taxon>Candidatus Woeseibacteriota</taxon>
    </lineage>
</organism>
<dbReference type="GO" id="GO:0000160">
    <property type="term" value="P:phosphorelay signal transduction system"/>
    <property type="evidence" value="ECO:0007669"/>
    <property type="project" value="UniProtKB-KW"/>
</dbReference>
<comment type="caution">
    <text evidence="5">The sequence shown here is derived from an EMBL/GenBank/DDBJ whole genome shotgun (WGS) entry which is preliminary data.</text>
</comment>
<dbReference type="PANTHER" id="PTHR44591:SF14">
    <property type="entry name" value="PROTEIN PILG"/>
    <property type="match status" value="1"/>
</dbReference>
<protein>
    <recommendedName>
        <fullName evidence="4">Response regulatory domain-containing protein</fullName>
    </recommendedName>
</protein>
<reference evidence="5 6" key="1">
    <citation type="journal article" date="2015" name="Nature">
        <title>rRNA introns, odd ribosomes, and small enigmatic genomes across a large radiation of phyla.</title>
        <authorList>
            <person name="Brown C.T."/>
            <person name="Hug L.A."/>
            <person name="Thomas B.C."/>
            <person name="Sharon I."/>
            <person name="Castelle C.J."/>
            <person name="Singh A."/>
            <person name="Wilkins M.J."/>
            <person name="Williams K.H."/>
            <person name="Banfield J.F."/>
        </authorList>
    </citation>
    <scope>NUCLEOTIDE SEQUENCE [LARGE SCALE GENOMIC DNA]</scope>
</reference>
<sequence length="124" mass="13601">MKKILVAEDDKFLANAYRVKLTKASYDVTLVADGEETLAALQKGKFDLIILDLVMPKKDGFSVLSEMKKNDEWKNIPVIVASNLGQKEDIEKAMGLGAKDYIVKTDFAITGLVAKLQSLIGPAQ</sequence>
<feature type="modified residue" description="4-aspartylphosphate" evidence="3">
    <location>
        <position position="52"/>
    </location>
</feature>
<name>A0A0G0M5T4_9BACT</name>
<evidence type="ECO:0000259" key="4">
    <source>
        <dbReference type="PROSITE" id="PS50110"/>
    </source>
</evidence>
<dbReference type="InterPro" id="IPR050595">
    <property type="entry name" value="Bact_response_regulator"/>
</dbReference>
<dbReference type="Gene3D" id="3.40.50.2300">
    <property type="match status" value="1"/>
</dbReference>